<evidence type="ECO:0000313" key="1">
    <source>
        <dbReference type="Proteomes" id="UP000887580"/>
    </source>
</evidence>
<evidence type="ECO:0000313" key="2">
    <source>
        <dbReference type="WBParaSite" id="PS1159_v2.g18286.t1"/>
    </source>
</evidence>
<sequence>MDFNFKKLANDAGSFFNRAKQLTEETFLKAEKTELDAHFENLLQRADKTEEHTKKLLTCLESYLQPNPTVRMEDVFYEKLELKKEGSRQNNLEFLGQAMQDASNEFGETTPYGIALSKVSQTEFKIGGAEREFISNAANNTLLPIRRFLEGDMKTIQKERKILQGKRLDLDACKSRLKKAKTLETQAVQGSKHANPGFTLEQAEADLRVAQSEFDKQIEITKLLLEGIQTAHNNQLKCLRDFVEAQMNFFAVAHQHMADLQRELNGYASPDSGLGISISGQFVGLINQDDLSINGLRTTDNPTTSNKLYDITDMATKQARAVMDYEAVNPQEITVKSNDILIVYRLPGLDPDYVMAEKGGRRGRIPLSYLEIL</sequence>
<protein>
    <submittedName>
        <fullName evidence="2">Endophilin-B1</fullName>
    </submittedName>
</protein>
<organism evidence="1 2">
    <name type="scientific">Panagrolaimus sp. PS1159</name>
    <dbReference type="NCBI Taxonomy" id="55785"/>
    <lineage>
        <taxon>Eukaryota</taxon>
        <taxon>Metazoa</taxon>
        <taxon>Ecdysozoa</taxon>
        <taxon>Nematoda</taxon>
        <taxon>Chromadorea</taxon>
        <taxon>Rhabditida</taxon>
        <taxon>Tylenchina</taxon>
        <taxon>Panagrolaimomorpha</taxon>
        <taxon>Panagrolaimoidea</taxon>
        <taxon>Panagrolaimidae</taxon>
        <taxon>Panagrolaimus</taxon>
    </lineage>
</organism>
<reference evidence="2" key="1">
    <citation type="submission" date="2022-11" db="UniProtKB">
        <authorList>
            <consortium name="WormBaseParasite"/>
        </authorList>
    </citation>
    <scope>IDENTIFICATION</scope>
</reference>
<dbReference type="WBParaSite" id="PS1159_v2.g18286.t1">
    <property type="protein sequence ID" value="PS1159_v2.g18286.t1"/>
    <property type="gene ID" value="PS1159_v2.g18286"/>
</dbReference>
<proteinExistence type="predicted"/>
<name>A0AC35FM86_9BILA</name>
<dbReference type="Proteomes" id="UP000887580">
    <property type="component" value="Unplaced"/>
</dbReference>
<accession>A0AC35FM86</accession>